<evidence type="ECO:0000259" key="2">
    <source>
        <dbReference type="Pfam" id="PF14358"/>
    </source>
</evidence>
<feature type="domain" description="Flavinylation-associated cytochrome" evidence="2">
    <location>
        <begin position="7"/>
        <end position="57"/>
    </location>
</feature>
<feature type="transmembrane region" description="Helical" evidence="1">
    <location>
        <begin position="76"/>
        <end position="95"/>
    </location>
</feature>
<dbReference type="RefSeq" id="WP_188764783.1">
    <property type="nucleotide sequence ID" value="NZ_BMKK01000002.1"/>
</dbReference>
<dbReference type="AlphaFoldDB" id="A0A916YID5"/>
<evidence type="ECO:0000313" key="3">
    <source>
        <dbReference type="EMBL" id="GGD46670.1"/>
    </source>
</evidence>
<comment type="caution">
    <text evidence="3">The sequence shown here is derived from an EMBL/GenBank/DDBJ whole genome shotgun (WGS) entry which is preliminary data.</text>
</comment>
<keyword evidence="1" id="KW-1133">Transmembrane helix</keyword>
<dbReference type="InterPro" id="IPR025517">
    <property type="entry name" value="DUF4405"/>
</dbReference>
<evidence type="ECO:0000313" key="4">
    <source>
        <dbReference type="Proteomes" id="UP000609064"/>
    </source>
</evidence>
<sequence>MKKKNLISLSVAFAFLALSITGILLYVKQKAHAVEMTHTIFGLIFVGFAIFHIINNWSSITGYSKERKSGKIQKELIISGIAFVVILAAAATELLEPVAEAGRVFAAKRPPRPEQLTFNEVITNKETQGTPLSIMIQKNKETELPVVAVWVEDSAHNFVENLFVPAKTAAMPADEEEAREGHFDIADFKAETLSTWSGKAKTKTPNFDRETPHDNFVLKTNTLAKGQFFVILEVKSKDKVELYEAPVSKANGDVFKLKSKDNTLIKSALVEI</sequence>
<feature type="transmembrane region" description="Helical" evidence="1">
    <location>
        <begin position="39"/>
        <end position="55"/>
    </location>
</feature>
<gene>
    <name evidence="3" type="ORF">GCM10011514_08350</name>
</gene>
<proteinExistence type="predicted"/>
<keyword evidence="4" id="KW-1185">Reference proteome</keyword>
<reference evidence="3" key="2">
    <citation type="submission" date="2020-09" db="EMBL/GenBank/DDBJ databases">
        <authorList>
            <person name="Sun Q."/>
            <person name="Zhou Y."/>
        </authorList>
    </citation>
    <scope>NUCLEOTIDE SEQUENCE</scope>
    <source>
        <strain evidence="3">CGMCC 1.15958</strain>
    </source>
</reference>
<keyword evidence="1" id="KW-0472">Membrane</keyword>
<reference evidence="3" key="1">
    <citation type="journal article" date="2014" name="Int. J. Syst. Evol. Microbiol.">
        <title>Complete genome sequence of Corynebacterium casei LMG S-19264T (=DSM 44701T), isolated from a smear-ripened cheese.</title>
        <authorList>
            <consortium name="US DOE Joint Genome Institute (JGI-PGF)"/>
            <person name="Walter F."/>
            <person name="Albersmeier A."/>
            <person name="Kalinowski J."/>
            <person name="Ruckert C."/>
        </authorList>
    </citation>
    <scope>NUCLEOTIDE SEQUENCE</scope>
    <source>
        <strain evidence="3">CGMCC 1.15958</strain>
    </source>
</reference>
<dbReference type="EMBL" id="BMKK01000002">
    <property type="protein sequence ID" value="GGD46670.1"/>
    <property type="molecule type" value="Genomic_DNA"/>
</dbReference>
<evidence type="ECO:0000256" key="1">
    <source>
        <dbReference type="SAM" id="Phobius"/>
    </source>
</evidence>
<feature type="transmembrane region" description="Helical" evidence="1">
    <location>
        <begin position="7"/>
        <end position="27"/>
    </location>
</feature>
<organism evidence="3 4">
    <name type="scientific">Emticicia aquatilis</name>
    <dbReference type="NCBI Taxonomy" id="1537369"/>
    <lineage>
        <taxon>Bacteria</taxon>
        <taxon>Pseudomonadati</taxon>
        <taxon>Bacteroidota</taxon>
        <taxon>Cytophagia</taxon>
        <taxon>Cytophagales</taxon>
        <taxon>Leadbetterellaceae</taxon>
        <taxon>Emticicia</taxon>
    </lineage>
</organism>
<accession>A0A916YID5</accession>
<dbReference type="Pfam" id="PF14358">
    <property type="entry name" value="DUF4405"/>
    <property type="match status" value="1"/>
</dbReference>
<dbReference type="Proteomes" id="UP000609064">
    <property type="component" value="Unassembled WGS sequence"/>
</dbReference>
<protein>
    <recommendedName>
        <fullName evidence="2">Flavinylation-associated cytochrome domain-containing protein</fullName>
    </recommendedName>
</protein>
<name>A0A916YID5_9BACT</name>
<keyword evidence="1" id="KW-0812">Transmembrane</keyword>